<evidence type="ECO:0000313" key="1">
    <source>
        <dbReference type="EMBL" id="PMD41812.1"/>
    </source>
</evidence>
<gene>
    <name evidence="1" type="ORF">L207DRAFT_582239</name>
</gene>
<name>A0A2J6RTG4_HYAVF</name>
<dbReference type="SUPFAM" id="SSF50993">
    <property type="entry name" value="Peptidase/esterase 'gauge' domain"/>
    <property type="match status" value="1"/>
</dbReference>
<sequence length="519" mass="58814">MTSFAQEIQQLEADWGSKLLVAPEILWDEASVFRRTSFLAGSQRTQVTSMVPKSLEENGSSSFEDLPCISKSGSIQHIGIATAVLNIWPSSSFKKAWQAKQPICYQDCSGWVAQYEVWRHRGQSNRIIDIRIPLDPKEVWIQFKQSLRRRGKSLRTSFPLTIGDSLFCFMVLRTFFSVQPGDRGSDPVIKSALVEMDFLEEINRFWSLADRENSWFYTYSFRISLDGCRIFFSDFASNTTHGEIYSSNIAVLEIEIGERIHIESQAAGPVDDLHLLQNVLFHPSLSFVLLTYPMGVKIWNYKQGTSAMKFLWKREPSTWWNGDMGFSECGKFVLIAGQQDSIPLPREYLSGLPPKARRFSKEEAPHVRSEAVINAGNGHPFAFGSGQIMGSQLISGEKGTHSLSIGGTGSIELNLINTSGKKISGLHLLSTPYWNQNQEATQTIMVPEKDSTAFTIIMERGLERAYTFNSKQEENLPLVIKRDISDVYYEAETWTSGTKRRRESIMYEQNGTEKRGRIE</sequence>
<accession>A0A2J6RTG4</accession>
<dbReference type="STRING" id="1149755.A0A2J6RTG4"/>
<dbReference type="AlphaFoldDB" id="A0A2J6RTG4"/>
<keyword evidence="2" id="KW-1185">Reference proteome</keyword>
<dbReference type="EMBL" id="KZ613944">
    <property type="protein sequence ID" value="PMD41812.1"/>
    <property type="molecule type" value="Genomic_DNA"/>
</dbReference>
<dbReference type="Proteomes" id="UP000235786">
    <property type="component" value="Unassembled WGS sequence"/>
</dbReference>
<protein>
    <submittedName>
        <fullName evidence="1">Uncharacterized protein</fullName>
    </submittedName>
</protein>
<evidence type="ECO:0000313" key="2">
    <source>
        <dbReference type="Proteomes" id="UP000235786"/>
    </source>
</evidence>
<dbReference type="OrthoDB" id="4772757at2759"/>
<proteinExistence type="predicted"/>
<reference evidence="1 2" key="1">
    <citation type="submission" date="2016-04" db="EMBL/GenBank/DDBJ databases">
        <title>A degradative enzymes factory behind the ericoid mycorrhizal symbiosis.</title>
        <authorList>
            <consortium name="DOE Joint Genome Institute"/>
            <person name="Martino E."/>
            <person name="Morin E."/>
            <person name="Grelet G."/>
            <person name="Kuo A."/>
            <person name="Kohler A."/>
            <person name="Daghino S."/>
            <person name="Barry K."/>
            <person name="Choi C."/>
            <person name="Cichocki N."/>
            <person name="Clum A."/>
            <person name="Copeland A."/>
            <person name="Hainaut M."/>
            <person name="Haridas S."/>
            <person name="Labutti K."/>
            <person name="Lindquist E."/>
            <person name="Lipzen A."/>
            <person name="Khouja H.-R."/>
            <person name="Murat C."/>
            <person name="Ohm R."/>
            <person name="Olson A."/>
            <person name="Spatafora J."/>
            <person name="Veneault-Fourrey C."/>
            <person name="Henrissat B."/>
            <person name="Grigoriev I."/>
            <person name="Martin F."/>
            <person name="Perotto S."/>
        </authorList>
    </citation>
    <scope>NUCLEOTIDE SEQUENCE [LARGE SCALE GENOMIC DNA]</scope>
    <source>
        <strain evidence="1 2">F</strain>
    </source>
</reference>
<organism evidence="1 2">
    <name type="scientific">Hyaloscypha variabilis (strain UAMH 11265 / GT02V1 / F)</name>
    <name type="common">Meliniomyces variabilis</name>
    <dbReference type="NCBI Taxonomy" id="1149755"/>
    <lineage>
        <taxon>Eukaryota</taxon>
        <taxon>Fungi</taxon>
        <taxon>Dikarya</taxon>
        <taxon>Ascomycota</taxon>
        <taxon>Pezizomycotina</taxon>
        <taxon>Leotiomycetes</taxon>
        <taxon>Helotiales</taxon>
        <taxon>Hyaloscyphaceae</taxon>
        <taxon>Hyaloscypha</taxon>
        <taxon>Hyaloscypha variabilis</taxon>
    </lineage>
</organism>